<dbReference type="Proteomes" id="UP000193648">
    <property type="component" value="Unassembled WGS sequence"/>
</dbReference>
<dbReference type="GeneID" id="33568795"/>
<proteinExistence type="predicted"/>
<protein>
    <submittedName>
        <fullName evidence="2">Uncharacterized protein</fullName>
    </submittedName>
</protein>
<reference evidence="2 3" key="1">
    <citation type="submission" date="2016-07" db="EMBL/GenBank/DDBJ databases">
        <title>Pervasive Adenine N6-methylation of Active Genes in Fungi.</title>
        <authorList>
            <consortium name="DOE Joint Genome Institute"/>
            <person name="Mondo S.J."/>
            <person name="Dannebaum R.O."/>
            <person name="Kuo R.C."/>
            <person name="Labutti K."/>
            <person name="Haridas S."/>
            <person name="Kuo A."/>
            <person name="Salamov A."/>
            <person name="Ahrendt S.R."/>
            <person name="Lipzen A."/>
            <person name="Sullivan W."/>
            <person name="Andreopoulos W.B."/>
            <person name="Clum A."/>
            <person name="Lindquist E."/>
            <person name="Daum C."/>
            <person name="Ramamoorthy G.K."/>
            <person name="Gryganskyi A."/>
            <person name="Culley D."/>
            <person name="Magnuson J.K."/>
            <person name="James T.Y."/>
            <person name="O'Malley M.A."/>
            <person name="Stajich J.E."/>
            <person name="Spatafora J.W."/>
            <person name="Visel A."/>
            <person name="Grigoriev I.V."/>
        </authorList>
    </citation>
    <scope>NUCLEOTIDE SEQUENCE [LARGE SCALE GENOMIC DNA]</scope>
    <source>
        <strain evidence="2 3">NRRL 3116</strain>
    </source>
</reference>
<dbReference type="RefSeq" id="XP_021875819.1">
    <property type="nucleotide sequence ID" value="XM_022026952.1"/>
</dbReference>
<name>A0A1Y2G6Y7_9FUNG</name>
<dbReference type="InParanoid" id="A0A1Y2G6Y7"/>
<keyword evidence="3" id="KW-1185">Reference proteome</keyword>
<organism evidence="2 3">
    <name type="scientific">Lobosporangium transversale</name>
    <dbReference type="NCBI Taxonomy" id="64571"/>
    <lineage>
        <taxon>Eukaryota</taxon>
        <taxon>Fungi</taxon>
        <taxon>Fungi incertae sedis</taxon>
        <taxon>Mucoromycota</taxon>
        <taxon>Mortierellomycotina</taxon>
        <taxon>Mortierellomycetes</taxon>
        <taxon>Mortierellales</taxon>
        <taxon>Mortierellaceae</taxon>
        <taxon>Lobosporangium</taxon>
    </lineage>
</organism>
<dbReference type="OrthoDB" id="336240at2759"/>
<dbReference type="EMBL" id="MCFF01000068">
    <property type="protein sequence ID" value="ORY99493.1"/>
    <property type="molecule type" value="Genomic_DNA"/>
</dbReference>
<evidence type="ECO:0000256" key="1">
    <source>
        <dbReference type="SAM" id="MobiDB-lite"/>
    </source>
</evidence>
<accession>A0A1Y2G6Y7</accession>
<dbReference type="STRING" id="64571.A0A1Y2G6Y7"/>
<comment type="caution">
    <text evidence="2">The sequence shown here is derived from an EMBL/GenBank/DDBJ whole genome shotgun (WGS) entry which is preliminary data.</text>
</comment>
<feature type="region of interest" description="Disordered" evidence="1">
    <location>
        <begin position="317"/>
        <end position="340"/>
    </location>
</feature>
<dbReference type="AlphaFoldDB" id="A0A1Y2G6Y7"/>
<evidence type="ECO:0000313" key="2">
    <source>
        <dbReference type="EMBL" id="ORY99493.1"/>
    </source>
</evidence>
<sequence length="479" mass="51871">MDRSTGKTFNSAFIELALTPREAGIAAQARNLKVLKGRVVMVELSNQDELMSSLFPKWRGQFQHGEPIVPGEHLRAQGEPLDVAKSTIGDTAENAVSSSTSIAKAAPRMVDTPPFVAREEISSLLTICRNYKIHFSRKCAERPFENIISILAKYPWHQAHRVLPLQRDHIFELLKLSIESLRVHLSKEYNTIHPTLLIRLVRSAIYTPAFTEKQKAMVLCTAGCPCPEDIVGWMAAPTSNDASKAVEASLPPLQSQAFEPDGQERACQSSAINKGDQNNHLAEAFANCDEEVIENFAVGDPFETGIMHIRDHHALSADSQSSTMSRASPPSTLSTAQIQKDSPNSRVLCIQDFFSCGVGSKGGKTSNPASGVVAAPMVKEAAIDEYSAKASSSPVMTRCTKSLSSSSSSSILSHISLPTGIPLSMSPPTPNKVATSFSIPRTVVGSEKVKSGTILDAIKTITQSTPRLHRQTYCGTDMI</sequence>
<gene>
    <name evidence="2" type="ORF">BCR41DRAFT_375462</name>
</gene>
<evidence type="ECO:0000313" key="3">
    <source>
        <dbReference type="Proteomes" id="UP000193648"/>
    </source>
</evidence>